<evidence type="ECO:0000259" key="4">
    <source>
        <dbReference type="Pfam" id="PF02769"/>
    </source>
</evidence>
<feature type="binding site" evidence="2">
    <location>
        <position position="131"/>
    </location>
    <ligand>
        <name>Mg(2+)</name>
        <dbReference type="ChEBI" id="CHEBI:18420"/>
        <label>1</label>
    </ligand>
</feature>
<feature type="binding site" evidence="2">
    <location>
        <position position="37"/>
    </location>
    <ligand>
        <name>Mg(2+)</name>
        <dbReference type="ChEBI" id="CHEBI:18420"/>
        <label>4</label>
    </ligand>
</feature>
<dbReference type="Proteomes" id="UP000248168">
    <property type="component" value="Unassembled WGS sequence"/>
</dbReference>
<feature type="binding site" evidence="2">
    <location>
        <position position="113"/>
    </location>
    <ligand>
        <name>ATP</name>
        <dbReference type="ChEBI" id="CHEBI:30616"/>
    </ligand>
</feature>
<evidence type="ECO:0000313" key="6">
    <source>
        <dbReference type="Proteomes" id="UP000248168"/>
    </source>
</evidence>
<dbReference type="InterPro" id="IPR010918">
    <property type="entry name" value="PurM-like_C_dom"/>
</dbReference>
<dbReference type="GO" id="GO:0009030">
    <property type="term" value="F:thiamine-phosphate kinase activity"/>
    <property type="evidence" value="ECO:0007669"/>
    <property type="project" value="UniProtKB-UniRule"/>
</dbReference>
<dbReference type="InParanoid" id="A0A330L727"/>
<dbReference type="GO" id="GO:0009229">
    <property type="term" value="P:thiamine diphosphate biosynthetic process"/>
    <property type="evidence" value="ECO:0007669"/>
    <property type="project" value="UniProtKB-UniRule"/>
</dbReference>
<keyword evidence="2" id="KW-0479">Metal-binding</keyword>
<comment type="miscellaneous">
    <text evidence="2">Reaction mechanism of ThiL seems to utilize a direct, inline transfer of the gamma-phosphate of ATP to TMP rather than a phosphorylated enzyme intermediate.</text>
</comment>
<dbReference type="InterPro" id="IPR036921">
    <property type="entry name" value="PurM-like_N_sf"/>
</dbReference>
<dbReference type="Gene3D" id="3.30.1330.10">
    <property type="entry name" value="PurM-like, N-terminal domain"/>
    <property type="match status" value="1"/>
</dbReference>
<dbReference type="Gene3D" id="3.90.650.10">
    <property type="entry name" value="PurM-like C-terminal domain"/>
    <property type="match status" value="1"/>
</dbReference>
<feature type="binding site" evidence="2">
    <location>
        <position position="232"/>
    </location>
    <ligand>
        <name>ATP</name>
        <dbReference type="ChEBI" id="CHEBI:30616"/>
    </ligand>
</feature>
<keyword evidence="2 5" id="KW-0418">Kinase</keyword>
<keyword evidence="1 2" id="KW-0784">Thiamine biosynthesis</keyword>
<comment type="function">
    <text evidence="2">Catalyzes the ATP-dependent phosphorylation of thiamine-monophosphate (TMP) to form thiamine-pyrophosphate (TPP), the active form of vitamin B1.</text>
</comment>
<feature type="binding site" evidence="2">
    <location>
        <position position="54"/>
    </location>
    <ligand>
        <name>Mg(2+)</name>
        <dbReference type="ChEBI" id="CHEBI:18420"/>
        <label>1</label>
    </ligand>
</feature>
<accession>A0A330L727</accession>
<dbReference type="InterPro" id="IPR036676">
    <property type="entry name" value="PurM-like_C_sf"/>
</dbReference>
<dbReference type="AlphaFoldDB" id="A0A330L727"/>
<feature type="binding site" evidence="2">
    <location>
        <begin position="130"/>
        <end position="131"/>
    </location>
    <ligand>
        <name>ATP</name>
        <dbReference type="ChEBI" id="CHEBI:30616"/>
    </ligand>
</feature>
<comment type="pathway">
    <text evidence="2">Cofactor biosynthesis; thiamine diphosphate biosynthesis; thiamine diphosphate from thiamine phosphate: step 1/1.</text>
</comment>
<evidence type="ECO:0000259" key="3">
    <source>
        <dbReference type="Pfam" id="PF00586"/>
    </source>
</evidence>
<feature type="binding site" evidence="2">
    <location>
        <position position="340"/>
    </location>
    <ligand>
        <name>substrate</name>
    </ligand>
</feature>
<comment type="similarity">
    <text evidence="2">Belongs to the thiamine-monophosphate kinase family.</text>
</comment>
<dbReference type="SUPFAM" id="SSF55326">
    <property type="entry name" value="PurM N-terminal domain-like"/>
    <property type="match status" value="1"/>
</dbReference>
<keyword evidence="6" id="KW-1185">Reference proteome</keyword>
<feature type="binding site" evidence="2">
    <location>
        <position position="54"/>
    </location>
    <ligand>
        <name>Mg(2+)</name>
        <dbReference type="ChEBI" id="CHEBI:18420"/>
        <label>2</label>
    </ligand>
</feature>
<dbReference type="GO" id="GO:0005524">
    <property type="term" value="F:ATP binding"/>
    <property type="evidence" value="ECO:0007669"/>
    <property type="project" value="UniProtKB-UniRule"/>
</dbReference>
<feature type="domain" description="PurM-like C-terminal" evidence="4">
    <location>
        <begin position="161"/>
        <end position="319"/>
    </location>
</feature>
<dbReference type="CDD" id="cd02194">
    <property type="entry name" value="ThiL"/>
    <property type="match status" value="1"/>
</dbReference>
<feature type="binding site" evidence="2">
    <location>
        <position position="230"/>
    </location>
    <ligand>
        <name>Mg(2+)</name>
        <dbReference type="ChEBI" id="CHEBI:18420"/>
        <label>3</label>
    </ligand>
</feature>
<sequence length="351" mass="38283">MASRKATQPIHEFPLIRQLQRRYERRSPLVRKGIGDDAAVVSIPAGDWAVLTTDLLTEGIHFDLRTTTPMSIGHRAAMANLSDVAAMGATPRFLLVSLAIPPTLRADDIHALYRGLMSACGQHQVHLIGGDTSASRQGLFLSLTLFGTTPKNRVLFRSGARSGDGIYVTGTLGDSLAGLRLLTNRRPSQQGTALKKKARDFLIDRHRHPTARVQEGLWLNRTQLATAAIDLSDGLSGDLRHVCEESQVGADIALATLPISPACRAYADAHKIDPATLALAGGEDYELLFTVAADDEQKLERQARSRGFLVTKIGRIRPRRFGLQSLASDGTRTPLPITSYRHFTSRMKHSG</sequence>
<keyword evidence="2 5" id="KW-0808">Transferase</keyword>
<name>A0A330L727_9BACT</name>
<feature type="domain" description="PurM-like N-terminal" evidence="3">
    <location>
        <begin position="35"/>
        <end position="148"/>
    </location>
</feature>
<keyword evidence="2" id="KW-0547">Nucleotide-binding</keyword>
<feature type="binding site" evidence="2">
    <location>
        <position position="83"/>
    </location>
    <ligand>
        <name>Mg(2+)</name>
        <dbReference type="ChEBI" id="CHEBI:18420"/>
        <label>4</label>
    </ligand>
</feature>
<feature type="binding site" evidence="2">
    <location>
        <position position="52"/>
    </location>
    <ligand>
        <name>Mg(2+)</name>
        <dbReference type="ChEBI" id="CHEBI:18420"/>
        <label>4</label>
    </ligand>
</feature>
<comment type="catalytic activity">
    <reaction evidence="2">
        <text>thiamine phosphate + ATP = thiamine diphosphate + ADP</text>
        <dbReference type="Rhea" id="RHEA:15913"/>
        <dbReference type="ChEBI" id="CHEBI:30616"/>
        <dbReference type="ChEBI" id="CHEBI:37575"/>
        <dbReference type="ChEBI" id="CHEBI:58937"/>
        <dbReference type="ChEBI" id="CHEBI:456216"/>
        <dbReference type="EC" id="2.7.4.16"/>
    </reaction>
</comment>
<dbReference type="InterPro" id="IPR016188">
    <property type="entry name" value="PurM-like_N"/>
</dbReference>
<dbReference type="NCBIfam" id="TIGR01379">
    <property type="entry name" value="thiL"/>
    <property type="match status" value="1"/>
</dbReference>
<feature type="binding site" evidence="2">
    <location>
        <position position="83"/>
    </location>
    <ligand>
        <name>Mg(2+)</name>
        <dbReference type="ChEBI" id="CHEBI:18420"/>
        <label>3</label>
    </ligand>
</feature>
<dbReference type="GO" id="GO:0000287">
    <property type="term" value="F:magnesium ion binding"/>
    <property type="evidence" value="ECO:0007669"/>
    <property type="project" value="UniProtKB-UniRule"/>
</dbReference>
<dbReference type="FunCoup" id="A0A330L727">
    <property type="interactions" value="359"/>
</dbReference>
<gene>
    <name evidence="2 5" type="primary">thiL</name>
    <name evidence="5" type="ORF">NITLEN_40136</name>
</gene>
<dbReference type="OrthoDB" id="9802811at2"/>
<dbReference type="PIRSF" id="PIRSF005303">
    <property type="entry name" value="Thiam_monoph_kin"/>
    <property type="match status" value="1"/>
</dbReference>
<dbReference type="HAMAP" id="MF_02128">
    <property type="entry name" value="TMP_kinase"/>
    <property type="match status" value="1"/>
</dbReference>
<proteinExistence type="inferred from homology"/>
<dbReference type="EMBL" id="OUNR01000017">
    <property type="protein sequence ID" value="SPP65663.1"/>
    <property type="molecule type" value="Genomic_DNA"/>
</dbReference>
<protein>
    <recommendedName>
        <fullName evidence="2">Thiamine-monophosphate kinase</fullName>
        <shortName evidence="2">TMP kinase</shortName>
        <shortName evidence="2">Thiamine-phosphate kinase</shortName>
        <ecNumber evidence="2">2.7.4.16</ecNumber>
    </recommendedName>
</protein>
<dbReference type="RefSeq" id="WP_121989917.1">
    <property type="nucleotide sequence ID" value="NZ_OUNR01000017.1"/>
</dbReference>
<evidence type="ECO:0000256" key="2">
    <source>
        <dbReference type="HAMAP-Rule" id="MF_02128"/>
    </source>
</evidence>
<dbReference type="InterPro" id="IPR006283">
    <property type="entry name" value="ThiL-like"/>
</dbReference>
<dbReference type="GO" id="GO:0009228">
    <property type="term" value="P:thiamine biosynthetic process"/>
    <property type="evidence" value="ECO:0007669"/>
    <property type="project" value="UniProtKB-KW"/>
</dbReference>
<dbReference type="PANTHER" id="PTHR30270">
    <property type="entry name" value="THIAMINE-MONOPHOSPHATE KINASE"/>
    <property type="match status" value="1"/>
</dbReference>
<reference evidence="6" key="1">
    <citation type="submission" date="2018-04" db="EMBL/GenBank/DDBJ databases">
        <authorList>
            <person name="Lucker S."/>
            <person name="Sakoula D."/>
        </authorList>
    </citation>
    <scope>NUCLEOTIDE SEQUENCE [LARGE SCALE GENOMIC DNA]</scope>
</reference>
<keyword evidence="2" id="KW-0067">ATP-binding</keyword>
<evidence type="ECO:0000256" key="1">
    <source>
        <dbReference type="ARBA" id="ARBA00022977"/>
    </source>
</evidence>
<feature type="binding site" evidence="2">
    <location>
        <position position="61"/>
    </location>
    <ligand>
        <name>substrate</name>
    </ligand>
</feature>
<keyword evidence="2" id="KW-0460">Magnesium</keyword>
<dbReference type="UniPathway" id="UPA00060">
    <property type="reaction ID" value="UER00142"/>
</dbReference>
<dbReference type="EC" id="2.7.4.16" evidence="2"/>
<dbReference type="SUPFAM" id="SSF56042">
    <property type="entry name" value="PurM C-terminal domain-like"/>
    <property type="match status" value="1"/>
</dbReference>
<dbReference type="Pfam" id="PF02769">
    <property type="entry name" value="AIRS_C"/>
    <property type="match status" value="1"/>
</dbReference>
<organism evidence="5 6">
    <name type="scientific">Nitrospira lenta</name>
    <dbReference type="NCBI Taxonomy" id="1436998"/>
    <lineage>
        <taxon>Bacteria</taxon>
        <taxon>Pseudomonadati</taxon>
        <taxon>Nitrospirota</taxon>
        <taxon>Nitrospiria</taxon>
        <taxon>Nitrospirales</taxon>
        <taxon>Nitrospiraceae</taxon>
        <taxon>Nitrospira</taxon>
    </lineage>
</organism>
<dbReference type="PANTHER" id="PTHR30270:SF0">
    <property type="entry name" value="THIAMINE-MONOPHOSPHATE KINASE"/>
    <property type="match status" value="1"/>
</dbReference>
<evidence type="ECO:0000313" key="5">
    <source>
        <dbReference type="EMBL" id="SPP65663.1"/>
    </source>
</evidence>
<feature type="binding site" evidence="2">
    <location>
        <position position="233"/>
    </location>
    <ligand>
        <name>Mg(2+)</name>
        <dbReference type="ChEBI" id="CHEBI:18420"/>
        <label>5</label>
    </ligand>
</feature>
<feature type="binding site" evidence="2">
    <location>
        <position position="37"/>
    </location>
    <ligand>
        <name>Mg(2+)</name>
        <dbReference type="ChEBI" id="CHEBI:18420"/>
        <label>3</label>
    </ligand>
</feature>
<dbReference type="Pfam" id="PF00586">
    <property type="entry name" value="AIRS"/>
    <property type="match status" value="1"/>
</dbReference>
<feature type="binding site" evidence="2">
    <location>
        <position position="53"/>
    </location>
    <ligand>
        <name>Mg(2+)</name>
        <dbReference type="ChEBI" id="CHEBI:18420"/>
        <label>1</label>
    </ligand>
</feature>
<feature type="binding site" evidence="2">
    <location>
        <position position="83"/>
    </location>
    <ligand>
        <name>Mg(2+)</name>
        <dbReference type="ChEBI" id="CHEBI:18420"/>
        <label>2</label>
    </ligand>
</feature>
<feature type="binding site" evidence="2">
    <location>
        <position position="157"/>
    </location>
    <ligand>
        <name>ATP</name>
        <dbReference type="ChEBI" id="CHEBI:30616"/>
    </ligand>
</feature>
<feature type="binding site" evidence="2">
    <location>
        <position position="283"/>
    </location>
    <ligand>
        <name>substrate</name>
    </ligand>
</feature>